<dbReference type="Proteomes" id="UP001165430">
    <property type="component" value="Unassembled WGS sequence"/>
</dbReference>
<name>A0ABS9VF81_9BACT</name>
<sequence>MFVLVFAGCVQEEDVVKQPQQKLSQKELLAKAKDYYDLNSTFGKPESKTGRVSNYGDYFPVWEKSKLVEKKATFLVAPYHRRMNREYGDQNYIRRLVFEYGTEGELLRAGVIELISGTLSLRQLAERHEAVIDQYLIGNPSEGIGIIWSDINMNKLEAMAEIGYEVGISSDSNASARLADANCTYYFYVLIDQATGMIISATFLYKECPPPNFSDIIPCDNGGLRLSWDPDNEGDYLLCPDLDGGIGGEIPTLEDCEFLQMMGYDLECVLEEQIDMDNLTDCHKNIIRDLIGSTQQEFKRIFEKFNGNQPVPANYNVKFQYGNCPQGATACTTKNLDNGWATITISQSVNQNATDLSFARTVLHEKLHSYLFFEQNYPSNCDLNCLLTSYIAEYGPDPNDVHHNLYVETKFLNDIATELRNYAAGVGYNVNALGDQYFKDMAWGGLHETNLFKAKPMSEQNRINARVKAELTGGSQTYGSSSASPMGITACD</sequence>
<reference evidence="1" key="1">
    <citation type="submission" date="2022-03" db="EMBL/GenBank/DDBJ databases">
        <title>De novo assembled genomes of Belliella spp. (Cyclobacteriaceae) strains.</title>
        <authorList>
            <person name="Szabo A."/>
            <person name="Korponai K."/>
            <person name="Felfoldi T."/>
        </authorList>
    </citation>
    <scope>NUCLEOTIDE SEQUENCE</scope>
    <source>
        <strain evidence="1">DSM 111903</strain>
    </source>
</reference>
<gene>
    <name evidence="1" type="ORF">MM213_15140</name>
</gene>
<dbReference type="RefSeq" id="WP_241413612.1">
    <property type="nucleotide sequence ID" value="NZ_JAKZGO010000014.1"/>
</dbReference>
<dbReference type="EMBL" id="JAKZGO010000014">
    <property type="protein sequence ID" value="MCH7414834.1"/>
    <property type="molecule type" value="Genomic_DNA"/>
</dbReference>
<organism evidence="1 2">
    <name type="scientific">Belliella alkalica</name>
    <dbReference type="NCBI Taxonomy" id="1730871"/>
    <lineage>
        <taxon>Bacteria</taxon>
        <taxon>Pseudomonadati</taxon>
        <taxon>Bacteroidota</taxon>
        <taxon>Cytophagia</taxon>
        <taxon>Cytophagales</taxon>
        <taxon>Cyclobacteriaceae</taxon>
        <taxon>Belliella</taxon>
    </lineage>
</organism>
<evidence type="ECO:0000313" key="2">
    <source>
        <dbReference type="Proteomes" id="UP001165430"/>
    </source>
</evidence>
<comment type="caution">
    <text evidence="1">The sequence shown here is derived from an EMBL/GenBank/DDBJ whole genome shotgun (WGS) entry which is preliminary data.</text>
</comment>
<evidence type="ECO:0008006" key="3">
    <source>
        <dbReference type="Google" id="ProtNLM"/>
    </source>
</evidence>
<proteinExistence type="predicted"/>
<protein>
    <recommendedName>
        <fullName evidence="3">SprT-like family protein</fullName>
    </recommendedName>
</protein>
<accession>A0ABS9VF81</accession>
<evidence type="ECO:0000313" key="1">
    <source>
        <dbReference type="EMBL" id="MCH7414834.1"/>
    </source>
</evidence>
<keyword evidence="2" id="KW-1185">Reference proteome</keyword>